<dbReference type="RefSeq" id="WP_110016969.1">
    <property type="nucleotide sequence ID" value="NZ_QGTJ01000001.1"/>
</dbReference>
<organism evidence="1 2">
    <name type="scientific">Plasticicumulans acidivorans</name>
    <dbReference type="NCBI Taxonomy" id="886464"/>
    <lineage>
        <taxon>Bacteria</taxon>
        <taxon>Pseudomonadati</taxon>
        <taxon>Pseudomonadota</taxon>
        <taxon>Gammaproteobacteria</taxon>
        <taxon>Candidatus Competibacteraceae</taxon>
        <taxon>Plasticicumulans</taxon>
    </lineage>
</organism>
<dbReference type="AlphaFoldDB" id="A0A317N0A0"/>
<protein>
    <submittedName>
        <fullName evidence="1">Uncharacterized protein</fullName>
    </submittedName>
</protein>
<dbReference type="Proteomes" id="UP000246569">
    <property type="component" value="Unassembled WGS sequence"/>
</dbReference>
<sequence>MTDLYLRSPLPASSGSVDLWLGDPGTAPSTEHAVTAGGELPGLAGHVSAARGRSVAAGGSVGLLLAGLGLGVDVDINVPRGIGAQCHSPWRGAGRVDAAAGGDFTARPAVGGAARSQWRAAVGSGADAATAWRSSGGAAGAAAVQWTDARSTGQTVTAGWRQLSRVAALLGDHYADADRAAGGGLLLWQYLPRADLWLRTGWQTADRPAVEAMGAWRRAGRGAADRLSRWRDAVYPRAASFYPPVPVPAPTPVPRPLLGSPVDLRLCRRIDPDDWGALALWLGRPACLPAIPLRRIYYVPTTYSLVRAADGAPIPCAGMAFEVDADTGIIRASASLLGPDVLGLLEPLADDEPVELVADINGVHWRWLADGWTEEIRHGRVTRQLSGYSLSALLDAPYVLPRDRTASVAATVRQLADGELAEWSDWLIDDWRAADWLVPAGVWTLAAATPLAAITQLAQSAGGVVVPSRTARRLSVLPRYPVLPWAYQDAAPDLIVPGGAGVTVLSRRSTRPPQAEAVYLGGGEADGLLARVRRTGTAGATLASTVLDPLLTHADGLRARGARELAALWRQPAVSSFELPLGADFPLVELGQLLDIDGARGIVSAHRVSLESQGSAYRVRQRVTLGEDTGSVARRWRALVASDPLLAGVVTAATGADGRVTVALLGGGTIRPRGAAAIGESVYVRGDVLAGAAPVYSAALEIEV</sequence>
<proteinExistence type="predicted"/>
<dbReference type="EMBL" id="QGTJ01000001">
    <property type="protein sequence ID" value="PWV65992.1"/>
    <property type="molecule type" value="Genomic_DNA"/>
</dbReference>
<accession>A0A317N0A0</accession>
<gene>
    <name evidence="1" type="ORF">C7443_101480</name>
</gene>
<reference evidence="1 2" key="1">
    <citation type="submission" date="2018-05" db="EMBL/GenBank/DDBJ databases">
        <title>Genomic Encyclopedia of Type Strains, Phase IV (KMG-IV): sequencing the most valuable type-strain genomes for metagenomic binning, comparative biology and taxonomic classification.</title>
        <authorList>
            <person name="Goeker M."/>
        </authorList>
    </citation>
    <scope>NUCLEOTIDE SEQUENCE [LARGE SCALE GENOMIC DNA]</scope>
    <source>
        <strain evidence="1 2">DSM 23606</strain>
    </source>
</reference>
<name>A0A317N0A0_9GAMM</name>
<dbReference type="OrthoDB" id="8609885at2"/>
<keyword evidence="2" id="KW-1185">Reference proteome</keyword>
<comment type="caution">
    <text evidence="1">The sequence shown here is derived from an EMBL/GenBank/DDBJ whole genome shotgun (WGS) entry which is preliminary data.</text>
</comment>
<evidence type="ECO:0000313" key="2">
    <source>
        <dbReference type="Proteomes" id="UP000246569"/>
    </source>
</evidence>
<evidence type="ECO:0000313" key="1">
    <source>
        <dbReference type="EMBL" id="PWV65992.1"/>
    </source>
</evidence>